<dbReference type="Pfam" id="PF00619">
    <property type="entry name" value="CARD"/>
    <property type="match status" value="1"/>
</dbReference>
<feature type="domain" description="Pyrin" evidence="8">
    <location>
        <begin position="251"/>
        <end position="333"/>
    </location>
</feature>
<feature type="domain" description="Pyrin" evidence="8">
    <location>
        <begin position="388"/>
        <end position="488"/>
    </location>
</feature>
<protein>
    <submittedName>
        <fullName evidence="10">Uncharacterized LOC115147726</fullName>
    </submittedName>
</protein>
<dbReference type="Pfam" id="PF13553">
    <property type="entry name" value="FIIND"/>
    <property type="match status" value="1"/>
</dbReference>
<evidence type="ECO:0000259" key="8">
    <source>
        <dbReference type="PROSITE" id="PS50824"/>
    </source>
</evidence>
<dbReference type="Gene3D" id="1.10.533.10">
    <property type="entry name" value="Death Domain, Fas"/>
    <property type="match status" value="4"/>
</dbReference>
<dbReference type="GO" id="GO:0042981">
    <property type="term" value="P:regulation of apoptotic process"/>
    <property type="evidence" value="ECO:0007669"/>
    <property type="project" value="InterPro"/>
</dbReference>
<evidence type="ECO:0000256" key="1">
    <source>
        <dbReference type="ARBA" id="ARBA00004514"/>
    </source>
</evidence>
<feature type="compositionally biased region" description="Basic and acidic residues" evidence="6">
    <location>
        <begin position="1"/>
        <end position="18"/>
    </location>
</feature>
<evidence type="ECO:0000256" key="5">
    <source>
        <dbReference type="ARBA" id="ARBA00023198"/>
    </source>
</evidence>
<keyword evidence="4" id="KW-0391">Immunity</keyword>
<evidence type="ECO:0000256" key="4">
    <source>
        <dbReference type="ARBA" id="ARBA00022859"/>
    </source>
</evidence>
<dbReference type="CDD" id="cd01671">
    <property type="entry name" value="CARD"/>
    <property type="match status" value="1"/>
</dbReference>
<evidence type="ECO:0000256" key="2">
    <source>
        <dbReference type="ARBA" id="ARBA00022490"/>
    </source>
</evidence>
<dbReference type="GO" id="GO:0045087">
    <property type="term" value="P:innate immune response"/>
    <property type="evidence" value="ECO:0007669"/>
    <property type="project" value="UniProtKB-KW"/>
</dbReference>
<keyword evidence="5" id="KW-0395">Inflammatory response</keyword>
<dbReference type="InterPro" id="IPR011029">
    <property type="entry name" value="DEATH-like_dom_sf"/>
</dbReference>
<dbReference type="SMART" id="SM00114">
    <property type="entry name" value="CARD"/>
    <property type="match status" value="1"/>
</dbReference>
<keyword evidence="2" id="KW-0963">Cytoplasm</keyword>
<dbReference type="PROSITE" id="PS50209">
    <property type="entry name" value="CARD"/>
    <property type="match status" value="1"/>
</dbReference>
<feature type="domain" description="CARD" evidence="7">
    <location>
        <begin position="891"/>
        <end position="981"/>
    </location>
</feature>
<reference evidence="10" key="2">
    <citation type="submission" date="2025-09" db="UniProtKB">
        <authorList>
            <consortium name="Ensembl"/>
        </authorList>
    </citation>
    <scope>IDENTIFICATION</scope>
</reference>
<dbReference type="Pfam" id="PF02758">
    <property type="entry name" value="PYRIN"/>
    <property type="match status" value="3"/>
</dbReference>
<evidence type="ECO:0000256" key="3">
    <source>
        <dbReference type="ARBA" id="ARBA00022588"/>
    </source>
</evidence>
<dbReference type="PANTHER" id="PTHR46985:SF2">
    <property type="entry name" value="APOPTOSIS-ASSOCIATED SPECK-LIKE PROTEIN CONTAINING A CARD"/>
    <property type="match status" value="1"/>
</dbReference>
<dbReference type="PANTHER" id="PTHR46985">
    <property type="entry name" value="NACHT, LRR AND PYD DOMAINS-CONTAINING PROTEIN 1"/>
    <property type="match status" value="1"/>
</dbReference>
<keyword evidence="3" id="KW-0399">Innate immunity</keyword>
<dbReference type="SMART" id="SM01289">
    <property type="entry name" value="PYRIN"/>
    <property type="match status" value="3"/>
</dbReference>
<comment type="subcellular location">
    <subcellularLocation>
        <location evidence="1">Cytoplasm</location>
        <location evidence="1">Cytosol</location>
    </subcellularLocation>
</comment>
<feature type="region of interest" description="Disordered" evidence="6">
    <location>
        <begin position="215"/>
        <end position="237"/>
    </location>
</feature>
<dbReference type="InterPro" id="IPR051249">
    <property type="entry name" value="NLRP_Inflammasome"/>
</dbReference>
<feature type="domain" description="FIIND" evidence="9">
    <location>
        <begin position="596"/>
        <end position="879"/>
    </location>
</feature>
<proteinExistence type="predicted"/>
<feature type="region of interest" description="Disordered" evidence="6">
    <location>
        <begin position="483"/>
        <end position="505"/>
    </location>
</feature>
<evidence type="ECO:0000313" key="11">
    <source>
        <dbReference type="Proteomes" id="UP000472277"/>
    </source>
</evidence>
<keyword evidence="11" id="KW-1185">Reference proteome</keyword>
<gene>
    <name evidence="10" type="primary">LOC115147726</name>
</gene>
<dbReference type="Pfam" id="PF23679">
    <property type="entry name" value="UPA-FIIND"/>
    <property type="match status" value="1"/>
</dbReference>
<organism evidence="10 11">
    <name type="scientific">Salmo trutta</name>
    <name type="common">Brown trout</name>
    <dbReference type="NCBI Taxonomy" id="8032"/>
    <lineage>
        <taxon>Eukaryota</taxon>
        <taxon>Metazoa</taxon>
        <taxon>Chordata</taxon>
        <taxon>Craniata</taxon>
        <taxon>Vertebrata</taxon>
        <taxon>Euteleostomi</taxon>
        <taxon>Actinopterygii</taxon>
        <taxon>Neopterygii</taxon>
        <taxon>Teleostei</taxon>
        <taxon>Protacanthopterygii</taxon>
        <taxon>Salmoniformes</taxon>
        <taxon>Salmonidae</taxon>
        <taxon>Salmoninae</taxon>
        <taxon>Salmo</taxon>
    </lineage>
</organism>
<dbReference type="Ensembl" id="ENSSTUT00000034253.1">
    <property type="protein sequence ID" value="ENSSTUP00000032787.1"/>
    <property type="gene ID" value="ENSSTUG00000014082.1"/>
</dbReference>
<dbReference type="CDD" id="cd08321">
    <property type="entry name" value="Pyrin_ASC-like"/>
    <property type="match status" value="2"/>
</dbReference>
<feature type="region of interest" description="Disordered" evidence="6">
    <location>
        <begin position="1"/>
        <end position="42"/>
    </location>
</feature>
<evidence type="ECO:0000259" key="9">
    <source>
        <dbReference type="PROSITE" id="PS51830"/>
    </source>
</evidence>
<dbReference type="InParanoid" id="A0A673YEC7"/>
<dbReference type="InterPro" id="IPR025307">
    <property type="entry name" value="FIIND_dom"/>
</dbReference>
<dbReference type="Proteomes" id="UP000472277">
    <property type="component" value="Chromosome 14"/>
</dbReference>
<dbReference type="GO" id="GO:0005829">
    <property type="term" value="C:cytosol"/>
    <property type="evidence" value="ECO:0007669"/>
    <property type="project" value="UniProtKB-SubCell"/>
</dbReference>
<dbReference type="SUPFAM" id="SSF47986">
    <property type="entry name" value="DEATH domain"/>
    <property type="match status" value="4"/>
</dbReference>
<dbReference type="PROSITE" id="PS50824">
    <property type="entry name" value="DAPIN"/>
    <property type="match status" value="3"/>
</dbReference>
<dbReference type="InterPro" id="IPR001315">
    <property type="entry name" value="CARD"/>
</dbReference>
<name>A0A673YEC7_SALTR</name>
<dbReference type="AlphaFoldDB" id="A0A673YEC7"/>
<sequence length="982" mass="111550">MDGFREVAASEKERKPAGEESEEPSSELPSTSSGMLTPSGENHRRLETEISRMKVKLEVLKQAEFNIYEKSATLPRTSSRRSTLYAEERDLEFGFMKRTLDVPALLMTTLEELTEQQLKTFQSNLTTFQLSGFPPIPESQLENVDRQDTVDQMVKRYGPERAVEITVKILMRMNLDDLAEKLVRFHTRGSPTASYKSLVQPRPIYSAKPPLLSSSPSFLHPGSSNKLSSISGSSGQLSSQRPQILAVPALLLTTLEELTEEQLKTFQSNLTSGWMLGFPPIPESQLENVDRQVTVDQMVKSYGPYGAVRNTLKILTRMNLDDLAGKLVRFHTRAVSITETKWWSDSSDTGSVKEKEKKHVHLAGSSRALDREAAGSKDTGITKDKYELVTKPTEKKREALLLATLEELSTDELKIFQQELTPSKQLSPYLTAFPPIPETQLENTDRQVTVDQMVERYGPERAVEITVKILMRMNLDDLAEKLERDHSRGKKRRTSEEPSWPGLVSRGKKIKDDCVPLTGRAPFFIKYQVPPPKQEICFSPILKSPLGMTNSLNTEVSVNTQENIQENTQRMDEELGRERDSPLLEHHHMKNLLLKDEFTSDEFTPEIHDQDSRGEYRFQCPSAGLFQCSITGLVFRMEGEGEVLYRTVPWDMRLLAQSRKRPAGPLFKFTCLKGSVCQLHLPHCEIYNSGGCDFLSVAHVADDNMDFICPHKITETHIIINISGFSAYGEVKDEDSPTVPIRALVLLFYKPPVVPKKRSILNVLLLPRNVVIREVLEEWKRRNGDKYIYIETNPRCQLTPNQKYNFSTNLTDEYLIQPQDAEFVDFESYENYFPTFQLFIQTVVEQVNLLLKENGGEESVWERLVWLPASPTDVTFTVSAVSPAAPPANPSTAHSRAFITKHRMALETRLGLLQPLFLRLRDRGVLNDEEREEVVSKSTKTIQNQALLDMVVRKGAHAQKHFYQVLKEVDPCLVDDLEEQSV</sequence>
<evidence type="ECO:0000256" key="6">
    <source>
        <dbReference type="SAM" id="MobiDB-lite"/>
    </source>
</evidence>
<accession>A0A673YEC7</accession>
<dbReference type="PROSITE" id="PS51830">
    <property type="entry name" value="FIIND"/>
    <property type="match status" value="1"/>
</dbReference>
<evidence type="ECO:0000259" key="7">
    <source>
        <dbReference type="PROSITE" id="PS50209"/>
    </source>
</evidence>
<dbReference type="GeneTree" id="ENSGT00730000111912"/>
<dbReference type="GO" id="GO:0006954">
    <property type="term" value="P:inflammatory response"/>
    <property type="evidence" value="ECO:0007669"/>
    <property type="project" value="UniProtKB-KW"/>
</dbReference>
<feature type="domain" description="Pyrin" evidence="8">
    <location>
        <begin position="96"/>
        <end position="188"/>
    </location>
</feature>
<reference evidence="10" key="1">
    <citation type="submission" date="2025-08" db="UniProtKB">
        <authorList>
            <consortium name="Ensembl"/>
        </authorList>
    </citation>
    <scope>IDENTIFICATION</scope>
</reference>
<dbReference type="InterPro" id="IPR004020">
    <property type="entry name" value="DAPIN"/>
</dbReference>
<evidence type="ECO:0000313" key="10">
    <source>
        <dbReference type="Ensembl" id="ENSSTUP00000032787.1"/>
    </source>
</evidence>